<evidence type="ECO:0000313" key="1">
    <source>
        <dbReference type="EMBL" id="KAK6926597.1"/>
    </source>
</evidence>
<dbReference type="InterPro" id="IPR046960">
    <property type="entry name" value="PPR_At4g14850-like_plant"/>
</dbReference>
<proteinExistence type="predicted"/>
<protein>
    <recommendedName>
        <fullName evidence="3">Pentatricopeptide repeat-containing protein</fullName>
    </recommendedName>
</protein>
<sequence>MISGLALHGLDQQAIEIFLDMENMEIEPDEITFWGLLSACSHGGLVVDGMYYFNLMRGSSTIWVGWLKEVLQIIENAPLEADVLAWKAVRVPL</sequence>
<evidence type="ECO:0008006" key="3">
    <source>
        <dbReference type="Google" id="ProtNLM"/>
    </source>
</evidence>
<reference evidence="1 2" key="1">
    <citation type="submission" date="2023-12" db="EMBL/GenBank/DDBJ databases">
        <title>A high-quality genome assembly for Dillenia turbinata (Dilleniales).</title>
        <authorList>
            <person name="Chanderbali A."/>
        </authorList>
    </citation>
    <scope>NUCLEOTIDE SEQUENCE [LARGE SCALE GENOMIC DNA]</scope>
    <source>
        <strain evidence="1">LSX21</strain>
        <tissue evidence="1">Leaf</tissue>
    </source>
</reference>
<gene>
    <name evidence="1" type="ORF">RJ641_008316</name>
</gene>
<keyword evidence="2" id="KW-1185">Reference proteome</keyword>
<evidence type="ECO:0000313" key="2">
    <source>
        <dbReference type="Proteomes" id="UP001370490"/>
    </source>
</evidence>
<dbReference type="PANTHER" id="PTHR47926">
    <property type="entry name" value="PENTATRICOPEPTIDE REPEAT-CONTAINING PROTEIN"/>
    <property type="match status" value="1"/>
</dbReference>
<dbReference type="Gene3D" id="1.25.40.10">
    <property type="entry name" value="Tetratricopeptide repeat domain"/>
    <property type="match status" value="1"/>
</dbReference>
<dbReference type="EMBL" id="JBAMMX010000015">
    <property type="protein sequence ID" value="KAK6926597.1"/>
    <property type="molecule type" value="Genomic_DNA"/>
</dbReference>
<accession>A0AAN8Z6C0</accession>
<organism evidence="1 2">
    <name type="scientific">Dillenia turbinata</name>
    <dbReference type="NCBI Taxonomy" id="194707"/>
    <lineage>
        <taxon>Eukaryota</taxon>
        <taxon>Viridiplantae</taxon>
        <taxon>Streptophyta</taxon>
        <taxon>Embryophyta</taxon>
        <taxon>Tracheophyta</taxon>
        <taxon>Spermatophyta</taxon>
        <taxon>Magnoliopsida</taxon>
        <taxon>eudicotyledons</taxon>
        <taxon>Gunneridae</taxon>
        <taxon>Pentapetalae</taxon>
        <taxon>Dilleniales</taxon>
        <taxon>Dilleniaceae</taxon>
        <taxon>Dillenia</taxon>
    </lineage>
</organism>
<comment type="caution">
    <text evidence="1">The sequence shown here is derived from an EMBL/GenBank/DDBJ whole genome shotgun (WGS) entry which is preliminary data.</text>
</comment>
<dbReference type="InterPro" id="IPR011990">
    <property type="entry name" value="TPR-like_helical_dom_sf"/>
</dbReference>
<dbReference type="AlphaFoldDB" id="A0AAN8Z6C0"/>
<dbReference type="GO" id="GO:0003723">
    <property type="term" value="F:RNA binding"/>
    <property type="evidence" value="ECO:0007669"/>
    <property type="project" value="InterPro"/>
</dbReference>
<dbReference type="Proteomes" id="UP001370490">
    <property type="component" value="Unassembled WGS sequence"/>
</dbReference>
<dbReference type="GO" id="GO:0009451">
    <property type="term" value="P:RNA modification"/>
    <property type="evidence" value="ECO:0007669"/>
    <property type="project" value="InterPro"/>
</dbReference>
<name>A0AAN8Z6C0_9MAGN</name>